<dbReference type="RefSeq" id="WP_054636765.1">
    <property type="nucleotide sequence ID" value="NZ_JBHSOZ010000004.1"/>
</dbReference>
<reference evidence="3" key="1">
    <citation type="journal article" date="2019" name="Int. J. Syst. Evol. Microbiol.">
        <title>The Global Catalogue of Microorganisms (GCM) 10K type strain sequencing project: providing services to taxonomists for standard genome sequencing and annotation.</title>
        <authorList>
            <consortium name="The Broad Institute Genomics Platform"/>
            <consortium name="The Broad Institute Genome Sequencing Center for Infectious Disease"/>
            <person name="Wu L."/>
            <person name="Ma J."/>
        </authorList>
    </citation>
    <scope>NUCLEOTIDE SEQUENCE [LARGE SCALE GENOMIC DNA]</scope>
    <source>
        <strain evidence="3">CECT 7184</strain>
    </source>
</reference>
<keyword evidence="1" id="KW-0732">Signal</keyword>
<feature type="chain" id="PRO_5047540282" evidence="1">
    <location>
        <begin position="26"/>
        <end position="263"/>
    </location>
</feature>
<evidence type="ECO:0000256" key="1">
    <source>
        <dbReference type="SAM" id="SignalP"/>
    </source>
</evidence>
<dbReference type="InterPro" id="IPR025548">
    <property type="entry name" value="YfkD"/>
</dbReference>
<dbReference type="EMBL" id="JBHSOZ010000004">
    <property type="protein sequence ID" value="MFC5713239.1"/>
    <property type="molecule type" value="Genomic_DNA"/>
</dbReference>
<keyword evidence="3" id="KW-1185">Reference proteome</keyword>
<dbReference type="Pfam" id="PF14167">
    <property type="entry name" value="YfkD"/>
    <property type="match status" value="1"/>
</dbReference>
<name>A0ABW0YT35_9BACI</name>
<accession>A0ABW0YT35</accession>
<feature type="signal peptide" evidence="1">
    <location>
        <begin position="1"/>
        <end position="25"/>
    </location>
</feature>
<dbReference type="Proteomes" id="UP001596142">
    <property type="component" value="Unassembled WGS sequence"/>
</dbReference>
<evidence type="ECO:0000313" key="3">
    <source>
        <dbReference type="Proteomes" id="UP001596142"/>
    </source>
</evidence>
<gene>
    <name evidence="2" type="ORF">ACFPU1_10615</name>
</gene>
<organism evidence="2 3">
    <name type="scientific">Thalassorhabdus alkalitolerans</name>
    <dbReference type="NCBI Taxonomy" id="2282697"/>
    <lineage>
        <taxon>Bacteria</taxon>
        <taxon>Bacillati</taxon>
        <taxon>Bacillota</taxon>
        <taxon>Bacilli</taxon>
        <taxon>Bacillales</taxon>
        <taxon>Bacillaceae</taxon>
        <taxon>Thalassorhabdus</taxon>
    </lineage>
</organism>
<proteinExistence type="predicted"/>
<evidence type="ECO:0000313" key="2">
    <source>
        <dbReference type="EMBL" id="MFC5713239.1"/>
    </source>
</evidence>
<comment type="caution">
    <text evidence="2">The sequence shown here is derived from an EMBL/GenBank/DDBJ whole genome shotgun (WGS) entry which is preliminary data.</text>
</comment>
<sequence>MKIWVLRLIVVLLILILPVSGAALAEESEKADDKPDYVFDISKENTFSSSTKDEPFLHPSSLSKELIETSNVPVMNPELIRILNETTIDGSKFAFGFKASIFLGEWALCYEGESSEANWEYEKVNTNSFDNRGGNETFALKYKQDQAKRVKGEITADIPDGDEVKKMMVLHAAKETKLPVAMETTIGNGTELDHAYRVNGGQSGSLHGYVPAVKEKGSVTYGEVYLVLRGGKQMIEVKNVTQQDVQAWLPVQNHLSLKFIPGN</sequence>
<protein>
    <submittedName>
        <fullName evidence="2">YfkD family protein</fullName>
    </submittedName>
</protein>